<dbReference type="Gene3D" id="3.40.630.30">
    <property type="match status" value="1"/>
</dbReference>
<sequence length="185" mass="20613">MGWVRADCIDDVAHPAPRQTADRPDWRFRDWRASDAAAYAAMLDDPTLWRYLPEPAPEAITEAGARDLIALTRATDRHVVKAIEVAGRPAGQVRVLFGVRGDDAGVAEVSYWIGRDHRGRGLASRAVRRFARDVLRPDGHVTRLIARVHRDNAASRAIVAKAGFVPVPAEHDGVWQVFERRRARA</sequence>
<dbReference type="GO" id="GO:0016747">
    <property type="term" value="F:acyltransferase activity, transferring groups other than amino-acyl groups"/>
    <property type="evidence" value="ECO:0007669"/>
    <property type="project" value="InterPro"/>
</dbReference>
<evidence type="ECO:0000313" key="2">
    <source>
        <dbReference type="EMBL" id="KNG95690.1"/>
    </source>
</evidence>
<feature type="domain" description="N-acetyltransferase" evidence="1">
    <location>
        <begin position="26"/>
        <end position="184"/>
    </location>
</feature>
<dbReference type="Pfam" id="PF13302">
    <property type="entry name" value="Acetyltransf_3"/>
    <property type="match status" value="1"/>
</dbReference>
<dbReference type="Proteomes" id="UP000036938">
    <property type="component" value="Unassembled WGS sequence"/>
</dbReference>
<protein>
    <recommendedName>
        <fullName evidence="1">N-acetyltransferase domain-containing protein</fullName>
    </recommendedName>
</protein>
<dbReference type="EMBL" id="AQQZ01000001">
    <property type="protein sequence ID" value="KNG95690.1"/>
    <property type="molecule type" value="Genomic_DNA"/>
</dbReference>
<accession>A0A0L1JVB4</accession>
<dbReference type="AlphaFoldDB" id="A0A0L1JVB4"/>
<evidence type="ECO:0000313" key="3">
    <source>
        <dbReference type="Proteomes" id="UP000036938"/>
    </source>
</evidence>
<dbReference type="PANTHER" id="PTHR43328">
    <property type="entry name" value="ACETYLTRANSFERASE-RELATED"/>
    <property type="match status" value="1"/>
</dbReference>
<reference evidence="2 3" key="1">
    <citation type="journal article" date="2015" name="Int. J. Syst. Evol. Microbiol.">
        <title>Aestuariivita atlantica sp. nov., isolated from deep sea sediment of the Atlantic Ocean.</title>
        <authorList>
            <person name="Li G."/>
            <person name="Lai Q."/>
            <person name="Du Y."/>
            <person name="Liu X."/>
            <person name="Sun F."/>
            <person name="Shao Z."/>
        </authorList>
    </citation>
    <scope>NUCLEOTIDE SEQUENCE [LARGE SCALE GENOMIC DNA]</scope>
    <source>
        <strain evidence="2 3">22II-S11-z3</strain>
    </source>
</reference>
<dbReference type="InterPro" id="IPR000182">
    <property type="entry name" value="GNAT_dom"/>
</dbReference>
<name>A0A0L1JVB4_9RHOB</name>
<evidence type="ECO:0000259" key="1">
    <source>
        <dbReference type="PROSITE" id="PS51186"/>
    </source>
</evidence>
<proteinExistence type="predicted"/>
<organism evidence="2 3">
    <name type="scientific">Pseudaestuariivita atlantica</name>
    <dbReference type="NCBI Taxonomy" id="1317121"/>
    <lineage>
        <taxon>Bacteria</taxon>
        <taxon>Pseudomonadati</taxon>
        <taxon>Pseudomonadota</taxon>
        <taxon>Alphaproteobacteria</taxon>
        <taxon>Rhodobacterales</taxon>
        <taxon>Paracoccaceae</taxon>
        <taxon>Pseudaestuariivita</taxon>
    </lineage>
</organism>
<gene>
    <name evidence="2" type="ORF">ATO11_02550</name>
</gene>
<dbReference type="PROSITE" id="PS51186">
    <property type="entry name" value="GNAT"/>
    <property type="match status" value="1"/>
</dbReference>
<dbReference type="InterPro" id="IPR016181">
    <property type="entry name" value="Acyl_CoA_acyltransferase"/>
</dbReference>
<dbReference type="SUPFAM" id="SSF55729">
    <property type="entry name" value="Acyl-CoA N-acyltransferases (Nat)"/>
    <property type="match status" value="1"/>
</dbReference>
<dbReference type="PANTHER" id="PTHR43328:SF1">
    <property type="entry name" value="N-ACETYLTRANSFERASE DOMAIN-CONTAINING PROTEIN"/>
    <property type="match status" value="1"/>
</dbReference>
<dbReference type="STRING" id="1317121.ATO11_02550"/>
<keyword evidence="3" id="KW-1185">Reference proteome</keyword>
<comment type="caution">
    <text evidence="2">The sequence shown here is derived from an EMBL/GenBank/DDBJ whole genome shotgun (WGS) entry which is preliminary data.</text>
</comment>